<protein>
    <submittedName>
        <fullName evidence="1">Uncharacterized protein</fullName>
    </submittedName>
</protein>
<reference evidence="1" key="1">
    <citation type="submission" date="2019-08" db="EMBL/GenBank/DDBJ databases">
        <authorList>
            <person name="Kucharzyk K."/>
            <person name="Murdoch R.W."/>
            <person name="Higgins S."/>
            <person name="Loffler F."/>
        </authorList>
    </citation>
    <scope>NUCLEOTIDE SEQUENCE</scope>
</reference>
<accession>A0A645F9G0</accession>
<gene>
    <name evidence="1" type="ORF">SDC9_156391</name>
</gene>
<dbReference type="AlphaFoldDB" id="A0A645F9G0"/>
<comment type="caution">
    <text evidence="1">The sequence shown here is derived from an EMBL/GenBank/DDBJ whole genome shotgun (WGS) entry which is preliminary data.</text>
</comment>
<evidence type="ECO:0000313" key="1">
    <source>
        <dbReference type="EMBL" id="MPN09103.1"/>
    </source>
</evidence>
<dbReference type="EMBL" id="VSSQ01055195">
    <property type="protein sequence ID" value="MPN09103.1"/>
    <property type="molecule type" value="Genomic_DNA"/>
</dbReference>
<name>A0A645F9G0_9ZZZZ</name>
<proteinExistence type="predicted"/>
<sequence length="86" mass="9464">MSDVKTVTICLPGSQDRVADTIFSQNLQRFQVHSRLRQPHSFRSMAKCLPKGFDAPAYLGNLIQPGGQRQNGVMEGLGHTVAHSKT</sequence>
<organism evidence="1">
    <name type="scientific">bioreactor metagenome</name>
    <dbReference type="NCBI Taxonomy" id="1076179"/>
    <lineage>
        <taxon>unclassified sequences</taxon>
        <taxon>metagenomes</taxon>
        <taxon>ecological metagenomes</taxon>
    </lineage>
</organism>